<organism evidence="4 5">
    <name type="scientific">Mycena maculata</name>
    <dbReference type="NCBI Taxonomy" id="230809"/>
    <lineage>
        <taxon>Eukaryota</taxon>
        <taxon>Fungi</taxon>
        <taxon>Dikarya</taxon>
        <taxon>Basidiomycota</taxon>
        <taxon>Agaricomycotina</taxon>
        <taxon>Agaricomycetes</taxon>
        <taxon>Agaricomycetidae</taxon>
        <taxon>Agaricales</taxon>
        <taxon>Marasmiineae</taxon>
        <taxon>Mycenaceae</taxon>
        <taxon>Mycena</taxon>
    </lineage>
</organism>
<keyword evidence="2" id="KW-0472">Membrane</keyword>
<feature type="chain" id="PRO_5041904449" evidence="3">
    <location>
        <begin position="21"/>
        <end position="240"/>
    </location>
</feature>
<dbReference type="AlphaFoldDB" id="A0AAD7KDX0"/>
<evidence type="ECO:0000256" key="3">
    <source>
        <dbReference type="SAM" id="SignalP"/>
    </source>
</evidence>
<accession>A0AAD7KDX0</accession>
<evidence type="ECO:0000256" key="1">
    <source>
        <dbReference type="SAM" id="MobiDB-lite"/>
    </source>
</evidence>
<feature type="signal peptide" evidence="3">
    <location>
        <begin position="1"/>
        <end position="20"/>
    </location>
</feature>
<keyword evidence="5" id="KW-1185">Reference proteome</keyword>
<evidence type="ECO:0000313" key="4">
    <source>
        <dbReference type="EMBL" id="KAJ7783676.1"/>
    </source>
</evidence>
<keyword evidence="3" id="KW-0732">Signal</keyword>
<evidence type="ECO:0000256" key="2">
    <source>
        <dbReference type="SAM" id="Phobius"/>
    </source>
</evidence>
<feature type="region of interest" description="Disordered" evidence="1">
    <location>
        <begin position="150"/>
        <end position="193"/>
    </location>
</feature>
<keyword evidence="2" id="KW-1133">Transmembrane helix</keyword>
<sequence>MHAKYFLTLLSVCLAARGIAIPDTNKWEDHDHEHEIKTIETVREKGGPTMTVVSEKDGPVATLAPHSEGEETTMDGHTYTIIPATFIHLNHVSSAWDKASSTASARIIKSTIGSGMSKATVVSVSGGPQVTLASKGMTTVIGASTYTVSPVPTSSGSSASFGSDSNSASVSSSGSPSGSSSGSAPTSSGVANDASAAADSSASSVPNGAVALSAASFYATALGSAMTVIGAMLFGAALIL</sequence>
<proteinExistence type="predicted"/>
<feature type="transmembrane region" description="Helical" evidence="2">
    <location>
        <begin position="217"/>
        <end position="239"/>
    </location>
</feature>
<dbReference type="EMBL" id="JARJLG010000002">
    <property type="protein sequence ID" value="KAJ7783676.1"/>
    <property type="molecule type" value="Genomic_DNA"/>
</dbReference>
<protein>
    <submittedName>
        <fullName evidence="4">Uncharacterized protein</fullName>
    </submittedName>
</protein>
<gene>
    <name evidence="4" type="ORF">DFH07DRAFT_197410</name>
</gene>
<dbReference type="Proteomes" id="UP001215280">
    <property type="component" value="Unassembled WGS sequence"/>
</dbReference>
<evidence type="ECO:0000313" key="5">
    <source>
        <dbReference type="Proteomes" id="UP001215280"/>
    </source>
</evidence>
<keyword evidence="2" id="KW-0812">Transmembrane</keyword>
<name>A0AAD7KDX0_9AGAR</name>
<comment type="caution">
    <text evidence="4">The sequence shown here is derived from an EMBL/GenBank/DDBJ whole genome shotgun (WGS) entry which is preliminary data.</text>
</comment>
<reference evidence="4" key="1">
    <citation type="submission" date="2023-03" db="EMBL/GenBank/DDBJ databases">
        <title>Massive genome expansion in bonnet fungi (Mycena s.s.) driven by repeated elements and novel gene families across ecological guilds.</title>
        <authorList>
            <consortium name="Lawrence Berkeley National Laboratory"/>
            <person name="Harder C.B."/>
            <person name="Miyauchi S."/>
            <person name="Viragh M."/>
            <person name="Kuo A."/>
            <person name="Thoen E."/>
            <person name="Andreopoulos B."/>
            <person name="Lu D."/>
            <person name="Skrede I."/>
            <person name="Drula E."/>
            <person name="Henrissat B."/>
            <person name="Morin E."/>
            <person name="Kohler A."/>
            <person name="Barry K."/>
            <person name="LaButti K."/>
            <person name="Morin E."/>
            <person name="Salamov A."/>
            <person name="Lipzen A."/>
            <person name="Mereny Z."/>
            <person name="Hegedus B."/>
            <person name="Baldrian P."/>
            <person name="Stursova M."/>
            <person name="Weitz H."/>
            <person name="Taylor A."/>
            <person name="Grigoriev I.V."/>
            <person name="Nagy L.G."/>
            <person name="Martin F."/>
            <person name="Kauserud H."/>
        </authorList>
    </citation>
    <scope>NUCLEOTIDE SEQUENCE</scope>
    <source>
        <strain evidence="4">CBHHK188m</strain>
    </source>
</reference>